<organism evidence="2 3">
    <name type="scientific">Allgaiera indica</name>
    <dbReference type="NCBI Taxonomy" id="765699"/>
    <lineage>
        <taxon>Bacteria</taxon>
        <taxon>Pseudomonadati</taxon>
        <taxon>Pseudomonadota</taxon>
        <taxon>Alphaproteobacteria</taxon>
        <taxon>Rhodobacterales</taxon>
        <taxon>Paracoccaceae</taxon>
        <taxon>Allgaiera</taxon>
    </lineage>
</organism>
<sequence>MNPAAGPGWLGAGWVRRARGEIGHCEGNVAALDFARLTPTCGDLGDEATPTAEQAAAEDEYGE</sequence>
<dbReference type="EMBL" id="BNAB01000002">
    <property type="protein sequence ID" value="GHD99354.1"/>
    <property type="molecule type" value="Genomic_DNA"/>
</dbReference>
<comment type="caution">
    <text evidence="2">The sequence shown here is derived from an EMBL/GenBank/DDBJ whole genome shotgun (WGS) entry which is preliminary data.</text>
</comment>
<evidence type="ECO:0000313" key="3">
    <source>
        <dbReference type="Proteomes" id="UP000634647"/>
    </source>
</evidence>
<dbReference type="AlphaFoldDB" id="A0AAN4UNY5"/>
<dbReference type="Proteomes" id="UP000634647">
    <property type="component" value="Unassembled WGS sequence"/>
</dbReference>
<name>A0AAN4UNY5_9RHOB</name>
<proteinExistence type="predicted"/>
<reference evidence="2" key="1">
    <citation type="journal article" date="2014" name="Int. J. Syst. Evol. Microbiol.">
        <title>Complete genome sequence of Corynebacterium casei LMG S-19264T (=DSM 44701T), isolated from a smear-ripened cheese.</title>
        <authorList>
            <consortium name="US DOE Joint Genome Institute (JGI-PGF)"/>
            <person name="Walter F."/>
            <person name="Albersmeier A."/>
            <person name="Kalinowski J."/>
            <person name="Ruckert C."/>
        </authorList>
    </citation>
    <scope>NUCLEOTIDE SEQUENCE</scope>
    <source>
        <strain evidence="2">CGMCC 1.10859</strain>
    </source>
</reference>
<evidence type="ECO:0000256" key="1">
    <source>
        <dbReference type="SAM" id="MobiDB-lite"/>
    </source>
</evidence>
<feature type="region of interest" description="Disordered" evidence="1">
    <location>
        <begin position="41"/>
        <end position="63"/>
    </location>
</feature>
<reference evidence="2" key="2">
    <citation type="submission" date="2023-06" db="EMBL/GenBank/DDBJ databases">
        <authorList>
            <person name="Sun Q."/>
            <person name="Zhou Y."/>
        </authorList>
    </citation>
    <scope>NUCLEOTIDE SEQUENCE</scope>
    <source>
        <strain evidence="2">CGMCC 1.10859</strain>
    </source>
</reference>
<protein>
    <submittedName>
        <fullName evidence="2">Uncharacterized protein</fullName>
    </submittedName>
</protein>
<gene>
    <name evidence="2" type="ORF">GCM10008024_06400</name>
</gene>
<accession>A0AAN4UNY5</accession>
<evidence type="ECO:0000313" key="2">
    <source>
        <dbReference type="EMBL" id="GHD99354.1"/>
    </source>
</evidence>